<keyword evidence="5 12" id="KW-0479">Metal-binding</keyword>
<dbReference type="InterPro" id="IPR002016">
    <property type="entry name" value="Haem_peroxidase"/>
</dbReference>
<dbReference type="GO" id="GO:0006979">
    <property type="term" value="P:response to oxidative stress"/>
    <property type="evidence" value="ECO:0007669"/>
    <property type="project" value="InterPro"/>
</dbReference>
<feature type="binding site" evidence="12">
    <location>
        <position position="97"/>
    </location>
    <ligand>
        <name>Ca(2+)</name>
        <dbReference type="ChEBI" id="CHEBI:29108"/>
        <label>1</label>
    </ligand>
</feature>
<dbReference type="InterPro" id="IPR010255">
    <property type="entry name" value="Haem_peroxidase_sf"/>
</dbReference>
<evidence type="ECO:0000256" key="5">
    <source>
        <dbReference type="ARBA" id="ARBA00022723"/>
    </source>
</evidence>
<evidence type="ECO:0000256" key="7">
    <source>
        <dbReference type="ARBA" id="ARBA00023002"/>
    </source>
</evidence>
<proteinExistence type="inferred from homology"/>
<evidence type="ECO:0000259" key="16">
    <source>
        <dbReference type="PROSITE" id="PS50873"/>
    </source>
</evidence>
<evidence type="ECO:0000256" key="13">
    <source>
        <dbReference type="PIRSR" id="PIRSR600823-4"/>
    </source>
</evidence>
<evidence type="ECO:0000313" key="17">
    <source>
        <dbReference type="EMBL" id="KAK9110540.1"/>
    </source>
</evidence>
<protein>
    <recommendedName>
        <fullName evidence="16">Plant heme peroxidase family profile domain-containing protein</fullName>
    </recommendedName>
</protein>
<evidence type="ECO:0000256" key="11">
    <source>
        <dbReference type="PIRSR" id="PIRSR600823-1"/>
    </source>
</evidence>
<feature type="disulfide bond" evidence="14">
    <location>
        <begin position="44"/>
        <end position="125"/>
    </location>
</feature>
<evidence type="ECO:0000256" key="8">
    <source>
        <dbReference type="ARBA" id="ARBA00023004"/>
    </source>
</evidence>
<feature type="binding site" evidence="12">
    <location>
        <position position="81"/>
    </location>
    <ligand>
        <name>Ca(2+)</name>
        <dbReference type="ChEBI" id="CHEBI:29108"/>
        <label>1</label>
    </ligand>
</feature>
<feature type="binding site" evidence="12">
    <location>
        <position position="85"/>
    </location>
    <ligand>
        <name>Ca(2+)</name>
        <dbReference type="ChEBI" id="CHEBI:29108"/>
        <label>1</label>
    </ligand>
</feature>
<dbReference type="PRINTS" id="PR00461">
    <property type="entry name" value="PLPEROXIDASE"/>
</dbReference>
<evidence type="ECO:0000256" key="9">
    <source>
        <dbReference type="ARBA" id="ARBA00023157"/>
    </source>
</evidence>
<comment type="cofactor">
    <cofactor evidence="2">
        <name>heme b</name>
        <dbReference type="ChEBI" id="CHEBI:60344"/>
    </cofactor>
</comment>
<evidence type="ECO:0000256" key="1">
    <source>
        <dbReference type="ARBA" id="ARBA00000189"/>
    </source>
</evidence>
<dbReference type="SUPFAM" id="SSF48113">
    <property type="entry name" value="Heme-dependent peroxidases"/>
    <property type="match status" value="1"/>
</dbReference>
<dbReference type="Proteomes" id="UP001417504">
    <property type="component" value="Unassembled WGS sequence"/>
</dbReference>
<evidence type="ECO:0000256" key="6">
    <source>
        <dbReference type="ARBA" id="ARBA00022837"/>
    </source>
</evidence>
<sequence length="158" mass="17388">MAGGVAPITAGHRWSRFGEDSDGIKAQKTIKITGLSWTFYGSSCPQLETIISDQLWQVFQEDYRQAAGLLRLHIHDCFVQGWDGSVLVDGFASGPIEKNAPPNLTLRPEGFTIIEDMRHRVHEACGPVVSCSDIVALAARDSVYVVCIITRTNNIMLI</sequence>
<dbReference type="PROSITE" id="PS50873">
    <property type="entry name" value="PEROXIDASE_4"/>
    <property type="match status" value="1"/>
</dbReference>
<feature type="site" description="Transition state stabilizer" evidence="13">
    <location>
        <position position="71"/>
    </location>
</feature>
<accession>A0AAP0I8D8</accession>
<dbReference type="FunFam" id="1.10.520.10:FF:000009">
    <property type="entry name" value="Peroxidase"/>
    <property type="match status" value="1"/>
</dbReference>
<keyword evidence="3" id="KW-0575">Peroxidase</keyword>
<evidence type="ECO:0000256" key="15">
    <source>
        <dbReference type="RuleBase" id="RU004241"/>
    </source>
</evidence>
<feature type="domain" description="Plant heme peroxidase family profile" evidence="16">
    <location>
        <begin position="34"/>
        <end position="146"/>
    </location>
</feature>
<comment type="similarity">
    <text evidence="15">Belongs to the peroxidase family.</text>
</comment>
<dbReference type="GO" id="GO:0046872">
    <property type="term" value="F:metal ion binding"/>
    <property type="evidence" value="ECO:0007669"/>
    <property type="project" value="UniProtKB-KW"/>
</dbReference>
<comment type="cofactor">
    <cofactor evidence="12">
        <name>Ca(2+)</name>
        <dbReference type="ChEBI" id="CHEBI:29108"/>
    </cofactor>
    <text evidence="12">Binds 2 calcium ions per subunit.</text>
</comment>
<feature type="binding site" evidence="12">
    <location>
        <position position="83"/>
    </location>
    <ligand>
        <name>Ca(2+)</name>
        <dbReference type="ChEBI" id="CHEBI:29108"/>
        <label>1</label>
    </ligand>
</feature>
<dbReference type="Gene3D" id="1.10.520.10">
    <property type="match status" value="1"/>
</dbReference>
<feature type="binding site" evidence="12">
    <location>
        <position position="76"/>
    </location>
    <ligand>
        <name>Ca(2+)</name>
        <dbReference type="ChEBI" id="CHEBI:29108"/>
        <label>1</label>
    </ligand>
</feature>
<feature type="binding site" evidence="12">
    <location>
        <position position="79"/>
    </location>
    <ligand>
        <name>Ca(2+)</name>
        <dbReference type="ChEBI" id="CHEBI:29108"/>
        <label>1</label>
    </ligand>
</feature>
<keyword evidence="9 14" id="KW-1015">Disulfide bond</keyword>
<evidence type="ECO:0000313" key="18">
    <source>
        <dbReference type="Proteomes" id="UP001417504"/>
    </source>
</evidence>
<dbReference type="GO" id="GO:0140825">
    <property type="term" value="F:lactoperoxidase activity"/>
    <property type="evidence" value="ECO:0007669"/>
    <property type="project" value="UniProtKB-EC"/>
</dbReference>
<evidence type="ECO:0000256" key="10">
    <source>
        <dbReference type="ARBA" id="ARBA00023180"/>
    </source>
</evidence>
<name>A0AAP0I8D8_9MAGN</name>
<reference evidence="17 18" key="1">
    <citation type="submission" date="2024-01" db="EMBL/GenBank/DDBJ databases">
        <title>Genome assemblies of Stephania.</title>
        <authorList>
            <person name="Yang L."/>
        </authorList>
    </citation>
    <scope>NUCLEOTIDE SEQUENCE [LARGE SCALE GENOMIC DNA]</scope>
    <source>
        <strain evidence="17">QJT</strain>
        <tissue evidence="17">Leaf</tissue>
    </source>
</reference>
<dbReference type="PANTHER" id="PTHR31235">
    <property type="entry name" value="PEROXIDASE 25-RELATED"/>
    <property type="match status" value="1"/>
</dbReference>
<keyword evidence="6 12" id="KW-0106">Calcium</keyword>
<dbReference type="InterPro" id="IPR000823">
    <property type="entry name" value="Peroxidase_pln"/>
</dbReference>
<dbReference type="GO" id="GO:0020037">
    <property type="term" value="F:heme binding"/>
    <property type="evidence" value="ECO:0007669"/>
    <property type="project" value="InterPro"/>
</dbReference>
<evidence type="ECO:0000256" key="2">
    <source>
        <dbReference type="ARBA" id="ARBA00001970"/>
    </source>
</evidence>
<dbReference type="PRINTS" id="PR00458">
    <property type="entry name" value="PEROXIDASE"/>
</dbReference>
<dbReference type="AlphaFoldDB" id="A0AAP0I8D8"/>
<gene>
    <name evidence="17" type="ORF">Sjap_018600</name>
</gene>
<evidence type="ECO:0000256" key="3">
    <source>
        <dbReference type="ARBA" id="ARBA00022559"/>
    </source>
</evidence>
<keyword evidence="18" id="KW-1185">Reference proteome</keyword>
<feature type="active site" description="Proton acceptor" evidence="11">
    <location>
        <position position="75"/>
    </location>
</feature>
<evidence type="ECO:0000256" key="14">
    <source>
        <dbReference type="PIRSR" id="PIRSR600823-5"/>
    </source>
</evidence>
<evidence type="ECO:0000256" key="4">
    <source>
        <dbReference type="ARBA" id="ARBA00022617"/>
    </source>
</evidence>
<organism evidence="17 18">
    <name type="scientific">Stephania japonica</name>
    <dbReference type="NCBI Taxonomy" id="461633"/>
    <lineage>
        <taxon>Eukaryota</taxon>
        <taxon>Viridiplantae</taxon>
        <taxon>Streptophyta</taxon>
        <taxon>Embryophyta</taxon>
        <taxon>Tracheophyta</taxon>
        <taxon>Spermatophyta</taxon>
        <taxon>Magnoliopsida</taxon>
        <taxon>Ranunculales</taxon>
        <taxon>Menispermaceae</taxon>
        <taxon>Menispermoideae</taxon>
        <taxon>Cissampelideae</taxon>
        <taxon>Stephania</taxon>
    </lineage>
</organism>
<keyword evidence="7" id="KW-0560">Oxidoreductase</keyword>
<keyword evidence="10" id="KW-0325">Glycoprotein</keyword>
<evidence type="ECO:0000256" key="12">
    <source>
        <dbReference type="PIRSR" id="PIRSR600823-3"/>
    </source>
</evidence>
<comment type="catalytic activity">
    <reaction evidence="1">
        <text>2 a phenolic donor + H2O2 = 2 a phenolic radical donor + 2 H2O</text>
        <dbReference type="Rhea" id="RHEA:56136"/>
        <dbReference type="ChEBI" id="CHEBI:15377"/>
        <dbReference type="ChEBI" id="CHEBI:16240"/>
        <dbReference type="ChEBI" id="CHEBI:139520"/>
        <dbReference type="ChEBI" id="CHEBI:139521"/>
        <dbReference type="EC" id="1.11.1.7"/>
    </reaction>
</comment>
<keyword evidence="8" id="KW-0408">Iron</keyword>
<dbReference type="Pfam" id="PF00141">
    <property type="entry name" value="peroxidase"/>
    <property type="match status" value="1"/>
</dbReference>
<comment type="caution">
    <text evidence="17">The sequence shown here is derived from an EMBL/GenBank/DDBJ whole genome shotgun (WGS) entry which is preliminary data.</text>
</comment>
<dbReference type="EMBL" id="JBBNAE010000007">
    <property type="protein sequence ID" value="KAK9110540.1"/>
    <property type="molecule type" value="Genomic_DNA"/>
</dbReference>
<keyword evidence="4" id="KW-0349">Heme</keyword>